<dbReference type="eggNOG" id="COG0559">
    <property type="taxonomic scope" value="Bacteria"/>
</dbReference>
<dbReference type="EMBL" id="CP002042">
    <property type="protein sequence ID" value="ADH64190.1"/>
    <property type="molecule type" value="Genomic_DNA"/>
</dbReference>
<evidence type="ECO:0000313" key="11">
    <source>
        <dbReference type="Proteomes" id="UP000001916"/>
    </source>
</evidence>
<accession>D7BA55</accession>
<dbReference type="OrthoDB" id="9807115at2"/>
<dbReference type="PANTHER" id="PTHR11795">
    <property type="entry name" value="BRANCHED-CHAIN AMINO ACID TRANSPORT SYSTEM PERMEASE PROTEIN LIVH"/>
    <property type="match status" value="1"/>
</dbReference>
<evidence type="ECO:0000256" key="1">
    <source>
        <dbReference type="ARBA" id="ARBA00004651"/>
    </source>
</evidence>
<evidence type="ECO:0000256" key="2">
    <source>
        <dbReference type="ARBA" id="ARBA00022448"/>
    </source>
</evidence>
<dbReference type="GO" id="GO:0006865">
    <property type="term" value="P:amino acid transport"/>
    <property type="evidence" value="ECO:0007669"/>
    <property type="project" value="UniProtKB-KW"/>
</dbReference>
<protein>
    <submittedName>
        <fullName evidence="10">Inner-membrane translocator</fullName>
    </submittedName>
</protein>
<dbReference type="GO" id="GO:0022857">
    <property type="term" value="F:transmembrane transporter activity"/>
    <property type="evidence" value="ECO:0007669"/>
    <property type="project" value="InterPro"/>
</dbReference>
<dbReference type="Pfam" id="PF02653">
    <property type="entry name" value="BPD_transp_2"/>
    <property type="match status" value="1"/>
</dbReference>
<keyword evidence="11" id="KW-1185">Reference proteome</keyword>
<feature type="transmembrane region" description="Helical" evidence="9">
    <location>
        <begin position="12"/>
        <end position="35"/>
    </location>
</feature>
<dbReference type="AlphaFoldDB" id="D7BA55"/>
<comment type="similarity">
    <text evidence="8">Belongs to the binding-protein-dependent transport system permease family. LivHM subfamily.</text>
</comment>
<dbReference type="HOGENOM" id="CLU_039929_2_0_0"/>
<keyword evidence="4 9" id="KW-0812">Transmembrane</keyword>
<reference evidence="10 11" key="1">
    <citation type="journal article" date="2010" name="Stand. Genomic Sci.">
        <title>Complete genome sequence of Meiothermus silvanus type strain (VI-R2).</title>
        <authorList>
            <person name="Sikorski J."/>
            <person name="Tindall B.J."/>
            <person name="Lowry S."/>
            <person name="Lucas S."/>
            <person name="Nolan M."/>
            <person name="Copeland A."/>
            <person name="Glavina Del Rio T."/>
            <person name="Tice H."/>
            <person name="Cheng J.F."/>
            <person name="Han C."/>
            <person name="Pitluck S."/>
            <person name="Liolios K."/>
            <person name="Ivanova N."/>
            <person name="Mavromatis K."/>
            <person name="Mikhailova N."/>
            <person name="Pati A."/>
            <person name="Goodwin L."/>
            <person name="Chen A."/>
            <person name="Palaniappan K."/>
            <person name="Land M."/>
            <person name="Hauser L."/>
            <person name="Chang Y.J."/>
            <person name="Jeffries C.D."/>
            <person name="Rohde M."/>
            <person name="Goker M."/>
            <person name="Woyke T."/>
            <person name="Bristow J."/>
            <person name="Eisen J.A."/>
            <person name="Markowitz V."/>
            <person name="Hugenholtz P."/>
            <person name="Kyrpides N.C."/>
            <person name="Klenk H.P."/>
            <person name="Lapidus A."/>
        </authorList>
    </citation>
    <scope>NUCLEOTIDE SEQUENCE [LARGE SCALE GENOMIC DNA]</scope>
    <source>
        <strain evidence="11">ATCC 700542 / DSM 9946 / VI-R2</strain>
    </source>
</reference>
<keyword evidence="7 9" id="KW-0472">Membrane</keyword>
<gene>
    <name evidence="10" type="ordered locus">Mesil_2331</name>
</gene>
<dbReference type="STRING" id="526227.Mesil_2331"/>
<evidence type="ECO:0000256" key="6">
    <source>
        <dbReference type="ARBA" id="ARBA00022989"/>
    </source>
</evidence>
<evidence type="ECO:0000256" key="3">
    <source>
        <dbReference type="ARBA" id="ARBA00022475"/>
    </source>
</evidence>
<dbReference type="CDD" id="cd06582">
    <property type="entry name" value="TM_PBP1_LivH_like"/>
    <property type="match status" value="1"/>
</dbReference>
<dbReference type="KEGG" id="msv:Mesil_2331"/>
<dbReference type="InterPro" id="IPR052157">
    <property type="entry name" value="BCAA_transport_permease"/>
</dbReference>
<dbReference type="PANTHER" id="PTHR11795:SF445">
    <property type="entry name" value="AMINO ACID ABC TRANSPORTER PERMEASE PROTEIN"/>
    <property type="match status" value="1"/>
</dbReference>
<keyword evidence="3" id="KW-1003">Cell membrane</keyword>
<evidence type="ECO:0000256" key="7">
    <source>
        <dbReference type="ARBA" id="ARBA00023136"/>
    </source>
</evidence>
<organism evidence="10 11">
    <name type="scientific">Allomeiothermus silvanus (strain ATCC 700542 / DSM 9946 / NBRC 106475 / NCIMB 13440 / VI-R2)</name>
    <name type="common">Thermus silvanus</name>
    <dbReference type="NCBI Taxonomy" id="526227"/>
    <lineage>
        <taxon>Bacteria</taxon>
        <taxon>Thermotogati</taxon>
        <taxon>Deinococcota</taxon>
        <taxon>Deinococci</taxon>
        <taxon>Thermales</taxon>
        <taxon>Thermaceae</taxon>
        <taxon>Allomeiothermus</taxon>
    </lineage>
</organism>
<dbReference type="GO" id="GO:0005886">
    <property type="term" value="C:plasma membrane"/>
    <property type="evidence" value="ECO:0007669"/>
    <property type="project" value="UniProtKB-SubCell"/>
</dbReference>
<keyword evidence="2" id="KW-0813">Transport</keyword>
<proteinExistence type="inferred from homology"/>
<feature type="transmembrane region" description="Helical" evidence="9">
    <location>
        <begin position="264"/>
        <end position="282"/>
    </location>
</feature>
<dbReference type="Proteomes" id="UP000001916">
    <property type="component" value="Chromosome"/>
</dbReference>
<feature type="transmembrane region" description="Helical" evidence="9">
    <location>
        <begin position="65"/>
        <end position="84"/>
    </location>
</feature>
<evidence type="ECO:0000313" key="10">
    <source>
        <dbReference type="EMBL" id="ADH64190.1"/>
    </source>
</evidence>
<evidence type="ECO:0000256" key="4">
    <source>
        <dbReference type="ARBA" id="ARBA00022692"/>
    </source>
</evidence>
<dbReference type="InterPro" id="IPR001851">
    <property type="entry name" value="ABC_transp_permease"/>
</dbReference>
<feature type="transmembrane region" description="Helical" evidence="9">
    <location>
        <begin position="188"/>
        <end position="212"/>
    </location>
</feature>
<dbReference type="RefSeq" id="WP_013158734.1">
    <property type="nucleotide sequence ID" value="NC_014212.1"/>
</dbReference>
<evidence type="ECO:0000256" key="9">
    <source>
        <dbReference type="SAM" id="Phobius"/>
    </source>
</evidence>
<evidence type="ECO:0000256" key="8">
    <source>
        <dbReference type="ARBA" id="ARBA00037998"/>
    </source>
</evidence>
<sequence>MELLLQTLINGVLAAGIYALVASGLALAVGVVGIVNFAHGEFLMIGAFVSYWMFTRFGLDPLLSLGIAALVVFLVGAASYYGLIRPVLAAPELNQMLLTFGLSVALQNVALVVFGAQTRVVSPPYQGSTISLAGLSFGVPQFAAFLLSLGILGGLYGFLGRTRMGFAVRAVAQNRIAPGLLGIEKEQVYLLAFGLSAAIAGVAGVMLSVLLYASPTVGFAYTLKAFAIVVMAGLGNLRGVIPAAMVLALAEAFVSTYLPGGGGWVEAVFFLVIFVALTWRSWQDVLVMRWKRGLAGRKAP</sequence>
<evidence type="ECO:0000256" key="5">
    <source>
        <dbReference type="ARBA" id="ARBA00022970"/>
    </source>
</evidence>
<keyword evidence="6 9" id="KW-1133">Transmembrane helix</keyword>
<feature type="transmembrane region" description="Helical" evidence="9">
    <location>
        <begin position="137"/>
        <end position="159"/>
    </location>
</feature>
<keyword evidence="5" id="KW-0029">Amino-acid transport</keyword>
<comment type="subcellular location">
    <subcellularLocation>
        <location evidence="1">Cell membrane</location>
        <topology evidence="1">Multi-pass membrane protein</topology>
    </subcellularLocation>
</comment>
<feature type="transmembrane region" description="Helical" evidence="9">
    <location>
        <begin position="96"/>
        <end position="117"/>
    </location>
</feature>
<name>D7BA55_ALLS1</name>